<proteinExistence type="predicted"/>
<dbReference type="OrthoDB" id="10250769at2759"/>
<keyword evidence="2" id="KW-1185">Reference proteome</keyword>
<accession>H6QRN8</accession>
<sequence length="51" mass="5405">MGQSDGSNLSTNGVLDSITSITFRSESDTQMTVTSSSQGHLVIWNVNEGSQ</sequence>
<dbReference type="RefSeq" id="XP_003889835.1">
    <property type="nucleotide sequence ID" value="XM_003889786.1"/>
</dbReference>
<dbReference type="InParanoid" id="H6QRN8"/>
<dbReference type="Proteomes" id="UP000008783">
    <property type="component" value="Unassembled WGS sequence"/>
</dbReference>
<name>H6QRN8_PUCGT</name>
<protein>
    <submittedName>
        <fullName evidence="1">Uncharacterized protein</fullName>
    </submittedName>
</protein>
<dbReference type="GeneID" id="13540765"/>
<dbReference type="AlphaFoldDB" id="H6QRN8"/>
<gene>
    <name evidence="1" type="ORF">PGTG_21633</name>
</gene>
<dbReference type="HOGENOM" id="CLU_3107461_0_0_1"/>
<dbReference type="STRING" id="418459.H6QRN8"/>
<reference evidence="2" key="1">
    <citation type="journal article" date="2011" name="Proc. Natl. Acad. Sci. U.S.A.">
        <title>Obligate biotrophy features unraveled by the genomic analysis of rust fungi.</title>
        <authorList>
            <person name="Duplessis S."/>
            <person name="Cuomo C.A."/>
            <person name="Lin Y.-C."/>
            <person name="Aerts A."/>
            <person name="Tisserant E."/>
            <person name="Veneault-Fourrey C."/>
            <person name="Joly D.L."/>
            <person name="Hacquard S."/>
            <person name="Amselem J."/>
            <person name="Cantarel B.L."/>
            <person name="Chiu R."/>
            <person name="Coutinho P.M."/>
            <person name="Feau N."/>
            <person name="Field M."/>
            <person name="Frey P."/>
            <person name="Gelhaye E."/>
            <person name="Goldberg J."/>
            <person name="Grabherr M.G."/>
            <person name="Kodira C.D."/>
            <person name="Kohler A."/>
            <person name="Kuees U."/>
            <person name="Lindquist E.A."/>
            <person name="Lucas S.M."/>
            <person name="Mago R."/>
            <person name="Mauceli E."/>
            <person name="Morin E."/>
            <person name="Murat C."/>
            <person name="Pangilinan J.L."/>
            <person name="Park R."/>
            <person name="Pearson M."/>
            <person name="Quesneville H."/>
            <person name="Rouhier N."/>
            <person name="Sakthikumar S."/>
            <person name="Salamov A.A."/>
            <person name="Schmutz J."/>
            <person name="Selles B."/>
            <person name="Shapiro H."/>
            <person name="Tanguay P."/>
            <person name="Tuskan G.A."/>
            <person name="Henrissat B."/>
            <person name="Van de Peer Y."/>
            <person name="Rouze P."/>
            <person name="Ellis J.G."/>
            <person name="Dodds P.N."/>
            <person name="Schein J.E."/>
            <person name="Zhong S."/>
            <person name="Hamelin R.C."/>
            <person name="Grigoriev I.V."/>
            <person name="Szabo L.J."/>
            <person name="Martin F."/>
        </authorList>
    </citation>
    <scope>NUCLEOTIDE SEQUENCE [LARGE SCALE GENOMIC DNA]</scope>
    <source>
        <strain evidence="2">CRL 75-36-700-3 / race SCCL</strain>
    </source>
</reference>
<dbReference type="VEuPathDB" id="FungiDB:PGTG_21633"/>
<evidence type="ECO:0000313" key="1">
    <source>
        <dbReference type="EMBL" id="EHS63332.1"/>
    </source>
</evidence>
<evidence type="ECO:0000313" key="2">
    <source>
        <dbReference type="Proteomes" id="UP000008783"/>
    </source>
</evidence>
<dbReference type="EMBL" id="DS178284">
    <property type="protein sequence ID" value="EHS63332.1"/>
    <property type="molecule type" value="Genomic_DNA"/>
</dbReference>
<organism evidence="1 2">
    <name type="scientific">Puccinia graminis f. sp. tritici (strain CRL 75-36-700-3 / race SCCL)</name>
    <name type="common">Black stem rust fungus</name>
    <dbReference type="NCBI Taxonomy" id="418459"/>
    <lineage>
        <taxon>Eukaryota</taxon>
        <taxon>Fungi</taxon>
        <taxon>Dikarya</taxon>
        <taxon>Basidiomycota</taxon>
        <taxon>Pucciniomycotina</taxon>
        <taxon>Pucciniomycetes</taxon>
        <taxon>Pucciniales</taxon>
        <taxon>Pucciniaceae</taxon>
        <taxon>Puccinia</taxon>
    </lineage>
</organism>
<dbReference type="KEGG" id="pgr:PGTG_21633"/>